<dbReference type="RefSeq" id="WP_091007424.1">
    <property type="nucleotide sequence ID" value="NZ_FOGP01000001.1"/>
</dbReference>
<dbReference type="AlphaFoldDB" id="A0A1H9N5A7"/>
<evidence type="ECO:0000313" key="1">
    <source>
        <dbReference type="EMBL" id="SER30593.1"/>
    </source>
</evidence>
<dbReference type="GO" id="GO:0008705">
    <property type="term" value="F:methionine synthase activity"/>
    <property type="evidence" value="ECO:0007669"/>
    <property type="project" value="InterPro"/>
</dbReference>
<dbReference type="InterPro" id="IPR037010">
    <property type="entry name" value="VitB12-dep_Met_synth_activ_sf"/>
</dbReference>
<sequence>MLESYEIDLVDRTEVLRYLGYMGQDVTPELDARLDEEIDHCIRTSRPQASLRVFDVESRSQREDGTHVVHLAGSPLELAGESMREHLDSAVKVGAFAVTIGMGVERELRRLSLTNHLDQLLFDAAATALVERAADAAEASLIARAHEFGLFTNYRFSPGYGDLPMETQPPLLRELGGERLGITLSPTLLMTPTKSVTAVVGMFEQRQSSTRASCAHCPCHDFCKIRPTGRTCRG</sequence>
<evidence type="ECO:0000313" key="2">
    <source>
        <dbReference type="Proteomes" id="UP000199128"/>
    </source>
</evidence>
<protein>
    <submittedName>
        <fullName evidence="1">Vitamin B12 dependent methionine synthase, activation domain</fullName>
    </submittedName>
</protein>
<gene>
    <name evidence="1" type="ORF">SAMN05216446_0169</name>
</gene>
<proteinExistence type="predicted"/>
<dbReference type="Gene3D" id="3.40.109.40">
    <property type="match status" value="1"/>
</dbReference>
<organism evidence="1 2">
    <name type="scientific">Parafannyhessea umbonata</name>
    <dbReference type="NCBI Taxonomy" id="604330"/>
    <lineage>
        <taxon>Bacteria</taxon>
        <taxon>Bacillati</taxon>
        <taxon>Actinomycetota</taxon>
        <taxon>Coriobacteriia</taxon>
        <taxon>Coriobacteriales</taxon>
        <taxon>Atopobiaceae</taxon>
        <taxon>Parafannyhessea</taxon>
    </lineage>
</organism>
<dbReference type="SUPFAM" id="SSF56507">
    <property type="entry name" value="Methionine synthase activation domain-like"/>
    <property type="match status" value="1"/>
</dbReference>
<dbReference type="Proteomes" id="UP000199128">
    <property type="component" value="Unassembled WGS sequence"/>
</dbReference>
<reference evidence="2" key="1">
    <citation type="submission" date="2016-10" db="EMBL/GenBank/DDBJ databases">
        <authorList>
            <person name="Varghese N."/>
            <person name="Submissions S."/>
        </authorList>
    </citation>
    <scope>NUCLEOTIDE SEQUENCE [LARGE SCALE GENOMIC DNA]</scope>
    <source>
        <strain evidence="2">KHGC19</strain>
    </source>
</reference>
<dbReference type="EMBL" id="FOGP01000001">
    <property type="protein sequence ID" value="SER30593.1"/>
    <property type="molecule type" value="Genomic_DNA"/>
</dbReference>
<accession>A0A1H9N5A7</accession>
<name>A0A1H9N5A7_9ACTN</name>